<dbReference type="InterPro" id="IPR002197">
    <property type="entry name" value="HTH_Fis"/>
</dbReference>
<gene>
    <name evidence="7" type="ORF">QTN89_17905</name>
</gene>
<dbReference type="PROSITE" id="PS00676">
    <property type="entry name" value="SIGMA54_INTERACT_2"/>
    <property type="match status" value="1"/>
</dbReference>
<dbReference type="SMART" id="SM00065">
    <property type="entry name" value="GAF"/>
    <property type="match status" value="1"/>
</dbReference>
<dbReference type="PROSITE" id="PS00688">
    <property type="entry name" value="SIGMA54_INTERACT_3"/>
    <property type="match status" value="1"/>
</dbReference>
<comment type="caution">
    <text evidence="7">The sequence shown here is derived from an EMBL/GenBank/DDBJ whole genome shotgun (WGS) entry which is preliminary data.</text>
</comment>
<evidence type="ECO:0000256" key="4">
    <source>
        <dbReference type="ARBA" id="ARBA00023125"/>
    </source>
</evidence>
<evidence type="ECO:0000256" key="2">
    <source>
        <dbReference type="ARBA" id="ARBA00022840"/>
    </source>
</evidence>
<dbReference type="Gene3D" id="3.30.450.40">
    <property type="match status" value="1"/>
</dbReference>
<dbReference type="InterPro" id="IPR025943">
    <property type="entry name" value="Sigma_54_int_dom_ATP-bd_2"/>
</dbReference>
<dbReference type="InterPro" id="IPR002078">
    <property type="entry name" value="Sigma_54_int"/>
</dbReference>
<protein>
    <submittedName>
        <fullName evidence="7">Sigma-54-dependent Fis family transcriptional regulator</fullName>
    </submittedName>
</protein>
<evidence type="ECO:0000256" key="5">
    <source>
        <dbReference type="ARBA" id="ARBA00023163"/>
    </source>
</evidence>
<dbReference type="InterPro" id="IPR009057">
    <property type="entry name" value="Homeodomain-like_sf"/>
</dbReference>
<dbReference type="Gene3D" id="1.10.8.60">
    <property type="match status" value="1"/>
</dbReference>
<keyword evidence="2" id="KW-0067">ATP-binding</keyword>
<feature type="domain" description="Sigma-54 factor interaction" evidence="6">
    <location>
        <begin position="365"/>
        <end position="594"/>
    </location>
</feature>
<dbReference type="SUPFAM" id="SSF55781">
    <property type="entry name" value="GAF domain-like"/>
    <property type="match status" value="1"/>
</dbReference>
<organism evidence="7 8">
    <name type="scientific">Roseiconus lacunae</name>
    <dbReference type="NCBI Taxonomy" id="2605694"/>
    <lineage>
        <taxon>Bacteria</taxon>
        <taxon>Pseudomonadati</taxon>
        <taxon>Planctomycetota</taxon>
        <taxon>Planctomycetia</taxon>
        <taxon>Pirellulales</taxon>
        <taxon>Pirellulaceae</taxon>
        <taxon>Roseiconus</taxon>
    </lineage>
</organism>
<keyword evidence="8" id="KW-1185">Reference proteome</keyword>
<dbReference type="Proteomes" id="UP001239462">
    <property type="component" value="Unassembled WGS sequence"/>
</dbReference>
<dbReference type="InterPro" id="IPR003018">
    <property type="entry name" value="GAF"/>
</dbReference>
<dbReference type="Gene3D" id="1.10.10.60">
    <property type="entry name" value="Homeodomain-like"/>
    <property type="match status" value="1"/>
</dbReference>
<accession>A0ABT7PLE7</accession>
<evidence type="ECO:0000256" key="1">
    <source>
        <dbReference type="ARBA" id="ARBA00022741"/>
    </source>
</evidence>
<dbReference type="PANTHER" id="PTHR32071:SF57">
    <property type="entry name" value="C4-DICARBOXYLATE TRANSPORT TRANSCRIPTIONAL REGULATORY PROTEIN DCTD"/>
    <property type="match status" value="1"/>
</dbReference>
<dbReference type="SUPFAM" id="SSF46689">
    <property type="entry name" value="Homeodomain-like"/>
    <property type="match status" value="1"/>
</dbReference>
<evidence type="ECO:0000259" key="6">
    <source>
        <dbReference type="PROSITE" id="PS50045"/>
    </source>
</evidence>
<keyword evidence="5" id="KW-0804">Transcription</keyword>
<dbReference type="CDD" id="cd00009">
    <property type="entry name" value="AAA"/>
    <property type="match status" value="1"/>
</dbReference>
<evidence type="ECO:0000256" key="3">
    <source>
        <dbReference type="ARBA" id="ARBA00023015"/>
    </source>
</evidence>
<dbReference type="SMART" id="SM00382">
    <property type="entry name" value="AAA"/>
    <property type="match status" value="1"/>
</dbReference>
<sequence length="685" mass="74908">MTHSISPSRPSDLVSPVEAYSFFRKLTETVTCSQGRLPFLKRSLPDLVRVLNVGGAALVSQRQGGWKVESWAGTPQWPEAQSSHSSHYSQRVEKSTPPAMPLDLIASAVDRGAAVMHHSWMVVPSIAPSTEASQPVDRPTCLVLYLANDSASRSELSRTGEIFLRHVALAGQCQRQRERVHQLTQVLRASAQWQRNQLLPTSDEDSLLNEIAETAIKLLSCQRVSIFLWDKRGKKLVGKPSVGIEDPLVISDDAGIVGEVLATGEPKIWNGGDDDESRVNRSVDQSLDFQTTSLVAVPLIGQRGETIGVFEAINHQENSFTESHVSLLNDLALHAAGAIEALRAQKRLTASRDRLVRDAANSSPLVGEHPDIVAIRQSGTRVAGTDLTVMILGSNGTGKEVVARHIHYESDRRGEPFVAVNCAALVESLLESELFGHEKGSFTDANSTRVGKFELASGGTLFLDEVGDMSPGGQAKLLRVLEQREVVRVGGSVPIPVDVRVIAATNQPLEQLIAEKRFREDLFFRLNVVSLVLPDLAKRGTDILLLAEHFMQHFCYEIGRQVPTLAESAKAAMLSHPWPGNVRELRNTIERVCYLTSGDVIQAADLELRSMDGQALGGESSELASINLNGIDSLAEATRQFQISHILSSIDRCSGNMTEAAERMELHRSNLYRKMKQLGMKTGEG</sequence>
<dbReference type="Pfam" id="PF00158">
    <property type="entry name" value="Sigma54_activat"/>
    <property type="match status" value="1"/>
</dbReference>
<proteinExistence type="predicted"/>
<evidence type="ECO:0000313" key="7">
    <source>
        <dbReference type="EMBL" id="MDM4017327.1"/>
    </source>
</evidence>
<dbReference type="SUPFAM" id="SSF52540">
    <property type="entry name" value="P-loop containing nucleoside triphosphate hydrolases"/>
    <property type="match status" value="1"/>
</dbReference>
<dbReference type="InterPro" id="IPR058031">
    <property type="entry name" value="AAA_lid_NorR"/>
</dbReference>
<keyword evidence="3" id="KW-0805">Transcription regulation</keyword>
<evidence type="ECO:0000313" key="8">
    <source>
        <dbReference type="Proteomes" id="UP001239462"/>
    </source>
</evidence>
<dbReference type="RefSeq" id="WP_289164783.1">
    <property type="nucleotide sequence ID" value="NZ_JASZZN010000013.1"/>
</dbReference>
<dbReference type="Gene3D" id="3.40.50.300">
    <property type="entry name" value="P-loop containing nucleotide triphosphate hydrolases"/>
    <property type="match status" value="1"/>
</dbReference>
<dbReference type="Pfam" id="PF13185">
    <property type="entry name" value="GAF_2"/>
    <property type="match status" value="1"/>
</dbReference>
<reference evidence="7 8" key="1">
    <citation type="submission" date="2023-06" db="EMBL/GenBank/DDBJ databases">
        <title>Roseiconus lacunae JC819 isolated from Gulf of Mannar region, Tamil Nadu.</title>
        <authorList>
            <person name="Pk S."/>
            <person name="Ch S."/>
            <person name="Ch V.R."/>
        </authorList>
    </citation>
    <scope>NUCLEOTIDE SEQUENCE [LARGE SCALE GENOMIC DNA]</scope>
    <source>
        <strain evidence="7 8">JC819</strain>
    </source>
</reference>
<dbReference type="InterPro" id="IPR025944">
    <property type="entry name" value="Sigma_54_int_dom_CS"/>
</dbReference>
<dbReference type="Pfam" id="PF02954">
    <property type="entry name" value="HTH_8"/>
    <property type="match status" value="1"/>
</dbReference>
<dbReference type="Pfam" id="PF25601">
    <property type="entry name" value="AAA_lid_14"/>
    <property type="match status" value="1"/>
</dbReference>
<dbReference type="InterPro" id="IPR027417">
    <property type="entry name" value="P-loop_NTPase"/>
</dbReference>
<dbReference type="InterPro" id="IPR003593">
    <property type="entry name" value="AAA+_ATPase"/>
</dbReference>
<dbReference type="PROSITE" id="PS50045">
    <property type="entry name" value="SIGMA54_INTERACT_4"/>
    <property type="match status" value="1"/>
</dbReference>
<dbReference type="PANTHER" id="PTHR32071">
    <property type="entry name" value="TRANSCRIPTIONAL REGULATORY PROTEIN"/>
    <property type="match status" value="1"/>
</dbReference>
<keyword evidence="4" id="KW-0238">DNA-binding</keyword>
<keyword evidence="1" id="KW-0547">Nucleotide-binding</keyword>
<dbReference type="InterPro" id="IPR029016">
    <property type="entry name" value="GAF-like_dom_sf"/>
</dbReference>
<dbReference type="PRINTS" id="PR01590">
    <property type="entry name" value="HTHFIS"/>
</dbReference>
<dbReference type="EMBL" id="JASZZN010000013">
    <property type="protein sequence ID" value="MDM4017327.1"/>
    <property type="molecule type" value="Genomic_DNA"/>
</dbReference>
<name>A0ABT7PLE7_9BACT</name>